<name>A0A7Y6IG14_9ACTN</name>
<feature type="transmembrane region" description="Helical" evidence="7">
    <location>
        <begin position="46"/>
        <end position="67"/>
    </location>
</feature>
<feature type="transmembrane region" description="Helical" evidence="7">
    <location>
        <begin position="238"/>
        <end position="262"/>
    </location>
</feature>
<feature type="transmembrane region" description="Helical" evidence="7">
    <location>
        <begin position="12"/>
        <end position="34"/>
    </location>
</feature>
<dbReference type="Proteomes" id="UP000586042">
    <property type="component" value="Unassembled WGS sequence"/>
</dbReference>
<evidence type="ECO:0000256" key="2">
    <source>
        <dbReference type="ARBA" id="ARBA00022448"/>
    </source>
</evidence>
<sequence>MGTSARPELRVLTAAQLVASTGDGAYIVTSALYFTGVVGMSPAQVGVGLTLGWAVGAVAGVPLGHLADRRGPRGVAVVLALATAVAVASFVLVRSFAPFVVVVCAYGAAQTGLSAARQALLAGLVDTASRTRARAALQSSHNAGLAVGAALGGLALHLNVREAYLTVLLADAACFVVAALVLLRLPSVPAAPVSSDPRMAVLRDRPYALVTLINTVMLLYMPMLSLIVPLWIAQRTAAPTWTVSALLLVNTAGVVLFQVRVARRIRGLADASSAVRLAGLVMLGACGVFALSSFGSSPWSAVAVLLTGVGLQVAAELLLASGSWEISFTLAPDDKQGQYQGFFGSGTAVARMLGPALLTTLVMGWGTLGWVALGLVFVGAGAAMPPAVRWARRRATVDGAGALPR</sequence>
<keyword evidence="6 7" id="KW-0472">Membrane</keyword>
<dbReference type="InterPro" id="IPR036259">
    <property type="entry name" value="MFS_trans_sf"/>
</dbReference>
<keyword evidence="9" id="KW-1185">Reference proteome</keyword>
<organism evidence="8 9">
    <name type="scientific">Nonomuraea montanisoli</name>
    <dbReference type="NCBI Taxonomy" id="2741721"/>
    <lineage>
        <taxon>Bacteria</taxon>
        <taxon>Bacillati</taxon>
        <taxon>Actinomycetota</taxon>
        <taxon>Actinomycetes</taxon>
        <taxon>Streptosporangiales</taxon>
        <taxon>Streptosporangiaceae</taxon>
        <taxon>Nonomuraea</taxon>
    </lineage>
</organism>
<feature type="transmembrane region" description="Helical" evidence="7">
    <location>
        <begin position="368"/>
        <end position="388"/>
    </location>
</feature>
<feature type="transmembrane region" description="Helical" evidence="7">
    <location>
        <begin position="274"/>
        <end position="294"/>
    </location>
</feature>
<dbReference type="InterPro" id="IPR011701">
    <property type="entry name" value="MFS"/>
</dbReference>
<dbReference type="InterPro" id="IPR050171">
    <property type="entry name" value="MFS_Transporters"/>
</dbReference>
<protein>
    <submittedName>
        <fullName evidence="8">MFS transporter</fullName>
    </submittedName>
</protein>
<dbReference type="GO" id="GO:0005886">
    <property type="term" value="C:plasma membrane"/>
    <property type="evidence" value="ECO:0007669"/>
    <property type="project" value="UniProtKB-SubCell"/>
</dbReference>
<evidence type="ECO:0000256" key="5">
    <source>
        <dbReference type="ARBA" id="ARBA00022989"/>
    </source>
</evidence>
<comment type="caution">
    <text evidence="8">The sequence shown here is derived from an EMBL/GenBank/DDBJ whole genome shotgun (WGS) entry which is preliminary data.</text>
</comment>
<dbReference type="EMBL" id="JABWGN010000018">
    <property type="protein sequence ID" value="NUW36983.1"/>
    <property type="molecule type" value="Genomic_DNA"/>
</dbReference>
<keyword evidence="3" id="KW-1003">Cell membrane</keyword>
<feature type="transmembrane region" description="Helical" evidence="7">
    <location>
        <begin position="74"/>
        <end position="93"/>
    </location>
</feature>
<dbReference type="AlphaFoldDB" id="A0A7Y6IG14"/>
<dbReference type="RefSeq" id="WP_175594439.1">
    <property type="nucleotide sequence ID" value="NZ_JABWGN010000018.1"/>
</dbReference>
<evidence type="ECO:0000256" key="3">
    <source>
        <dbReference type="ARBA" id="ARBA00022475"/>
    </source>
</evidence>
<dbReference type="Pfam" id="PF07690">
    <property type="entry name" value="MFS_1"/>
    <property type="match status" value="1"/>
</dbReference>
<evidence type="ECO:0000313" key="8">
    <source>
        <dbReference type="EMBL" id="NUW36983.1"/>
    </source>
</evidence>
<keyword evidence="4 7" id="KW-0812">Transmembrane</keyword>
<evidence type="ECO:0000256" key="7">
    <source>
        <dbReference type="SAM" id="Phobius"/>
    </source>
</evidence>
<dbReference type="SUPFAM" id="SSF103473">
    <property type="entry name" value="MFS general substrate transporter"/>
    <property type="match status" value="1"/>
</dbReference>
<dbReference type="Gene3D" id="1.20.1250.20">
    <property type="entry name" value="MFS general substrate transporter like domains"/>
    <property type="match status" value="1"/>
</dbReference>
<reference evidence="8 9" key="1">
    <citation type="submission" date="2020-06" db="EMBL/GenBank/DDBJ databases">
        <title>Nonomuraea sp. SMC257, a novel actinomycete isolated from soil.</title>
        <authorList>
            <person name="Chanama M."/>
        </authorList>
    </citation>
    <scope>NUCLEOTIDE SEQUENCE [LARGE SCALE GENOMIC DNA]</scope>
    <source>
        <strain evidence="8 9">SMC257</strain>
    </source>
</reference>
<dbReference type="PANTHER" id="PTHR23517:SF2">
    <property type="entry name" value="MULTIDRUG RESISTANCE PROTEIN MDTH"/>
    <property type="match status" value="1"/>
</dbReference>
<dbReference type="GO" id="GO:0022857">
    <property type="term" value="F:transmembrane transporter activity"/>
    <property type="evidence" value="ECO:0007669"/>
    <property type="project" value="InterPro"/>
</dbReference>
<evidence type="ECO:0000313" key="9">
    <source>
        <dbReference type="Proteomes" id="UP000586042"/>
    </source>
</evidence>
<comment type="subcellular location">
    <subcellularLocation>
        <location evidence="1">Cell membrane</location>
        <topology evidence="1">Multi-pass membrane protein</topology>
    </subcellularLocation>
</comment>
<feature type="transmembrane region" description="Helical" evidence="7">
    <location>
        <begin position="164"/>
        <end position="185"/>
    </location>
</feature>
<evidence type="ECO:0000256" key="6">
    <source>
        <dbReference type="ARBA" id="ARBA00023136"/>
    </source>
</evidence>
<evidence type="ECO:0000256" key="4">
    <source>
        <dbReference type="ARBA" id="ARBA00022692"/>
    </source>
</evidence>
<dbReference type="PANTHER" id="PTHR23517">
    <property type="entry name" value="RESISTANCE PROTEIN MDTM, PUTATIVE-RELATED-RELATED"/>
    <property type="match status" value="1"/>
</dbReference>
<accession>A0A7Y6IG14</accession>
<keyword evidence="5 7" id="KW-1133">Transmembrane helix</keyword>
<feature type="transmembrane region" description="Helical" evidence="7">
    <location>
        <begin position="206"/>
        <end position="232"/>
    </location>
</feature>
<evidence type="ECO:0000256" key="1">
    <source>
        <dbReference type="ARBA" id="ARBA00004651"/>
    </source>
</evidence>
<gene>
    <name evidence="8" type="ORF">HTZ77_37100</name>
</gene>
<proteinExistence type="predicted"/>
<keyword evidence="2" id="KW-0813">Transport</keyword>